<evidence type="ECO:0000313" key="5">
    <source>
        <dbReference type="EMBL" id="BBU20759.1"/>
    </source>
</evidence>
<reference evidence="5 6" key="1">
    <citation type="submission" date="2019-12" db="EMBL/GenBank/DDBJ databases">
        <title>Complete genome sequence of Mycolicibacterium xenopi str. JCM15661T.</title>
        <authorList>
            <person name="Yoshida M."/>
            <person name="Fukano H."/>
            <person name="Asakura T."/>
            <person name="Hoshino Y."/>
        </authorList>
    </citation>
    <scope>NUCLEOTIDE SEQUENCE [LARGE SCALE GENOMIC DNA]</scope>
    <source>
        <strain evidence="5 6">JCM 15661T</strain>
    </source>
</reference>
<dbReference type="PANTHER" id="PTHR34535">
    <property type="entry name" value="HYDROGENASE MATURATION FACTOR HYPA"/>
    <property type="match status" value="1"/>
</dbReference>
<dbReference type="Gene3D" id="3.30.2320.80">
    <property type="match status" value="1"/>
</dbReference>
<dbReference type="GO" id="GO:0051604">
    <property type="term" value="P:protein maturation"/>
    <property type="evidence" value="ECO:0007669"/>
    <property type="project" value="InterPro"/>
</dbReference>
<dbReference type="Pfam" id="PF01155">
    <property type="entry name" value="HypA"/>
    <property type="match status" value="1"/>
</dbReference>
<comment type="similarity">
    <text evidence="4">Belongs to the HypA/HybF family.</text>
</comment>
<dbReference type="GO" id="GO:0008270">
    <property type="term" value="F:zinc ion binding"/>
    <property type="evidence" value="ECO:0007669"/>
    <property type="project" value="UniProtKB-UniRule"/>
</dbReference>
<dbReference type="GO" id="GO:0016151">
    <property type="term" value="F:nickel cation binding"/>
    <property type="evidence" value="ECO:0007669"/>
    <property type="project" value="UniProtKB-UniRule"/>
</dbReference>
<gene>
    <name evidence="5" type="primary">hypA_1</name>
    <name evidence="4" type="synonym">hypA</name>
    <name evidence="5" type="ORF">MYXE_05480</name>
</gene>
<dbReference type="EMBL" id="AP022314">
    <property type="protein sequence ID" value="BBU20759.1"/>
    <property type="molecule type" value="Genomic_DNA"/>
</dbReference>
<dbReference type="HAMAP" id="MF_00213">
    <property type="entry name" value="HypA_HybF"/>
    <property type="match status" value="1"/>
</dbReference>
<dbReference type="PANTHER" id="PTHR34535:SF3">
    <property type="entry name" value="HYDROGENASE MATURATION FACTOR HYPA"/>
    <property type="match status" value="1"/>
</dbReference>
<evidence type="ECO:0000256" key="4">
    <source>
        <dbReference type="HAMAP-Rule" id="MF_00213"/>
    </source>
</evidence>
<comment type="function">
    <text evidence="4">Involved in the maturation of [NiFe] hydrogenases. Required for nickel insertion into the metal center of the hydrogenase.</text>
</comment>
<evidence type="ECO:0000313" key="6">
    <source>
        <dbReference type="Proteomes" id="UP000464624"/>
    </source>
</evidence>
<organism evidence="5 6">
    <name type="scientific">Mycobacterium xenopi</name>
    <dbReference type="NCBI Taxonomy" id="1789"/>
    <lineage>
        <taxon>Bacteria</taxon>
        <taxon>Bacillati</taxon>
        <taxon>Actinomycetota</taxon>
        <taxon>Actinomycetes</taxon>
        <taxon>Mycobacteriales</taxon>
        <taxon>Mycobacteriaceae</taxon>
        <taxon>Mycobacterium</taxon>
    </lineage>
</organism>
<evidence type="ECO:0000256" key="3">
    <source>
        <dbReference type="ARBA" id="ARBA00022833"/>
    </source>
</evidence>
<dbReference type="RefSeq" id="WP_085197410.1">
    <property type="nucleotide sequence ID" value="NZ_JAQGFX010000031.1"/>
</dbReference>
<keyword evidence="2 4" id="KW-0479">Metal-binding</keyword>
<proteinExistence type="inferred from homology"/>
<sequence length="112" mass="12332">MHELSICSAIVGVVRKRADGRGVRIVNLRIGELRQIVPDTLVYCWSLVTEGSELAATELCIERIPAKIRCNSCGCEQVLTELSLLCPACLDRTVDLVEGDEFLLTSLELTEV</sequence>
<feature type="binding site" evidence="4">
    <location>
        <position position="86"/>
    </location>
    <ligand>
        <name>Zn(2+)</name>
        <dbReference type="ChEBI" id="CHEBI:29105"/>
    </ligand>
</feature>
<dbReference type="InterPro" id="IPR000688">
    <property type="entry name" value="HypA/HybF"/>
</dbReference>
<keyword evidence="1 4" id="KW-0533">Nickel</keyword>
<keyword evidence="3 4" id="KW-0862">Zinc</keyword>
<name>A0AAD1GZL4_MYCXE</name>
<feature type="binding site" evidence="4">
    <location>
        <position position="73"/>
    </location>
    <ligand>
        <name>Zn(2+)</name>
        <dbReference type="ChEBI" id="CHEBI:29105"/>
    </ligand>
</feature>
<dbReference type="KEGG" id="mxe:MYXE_05480"/>
<feature type="binding site" evidence="4">
    <location>
        <position position="70"/>
    </location>
    <ligand>
        <name>Zn(2+)</name>
        <dbReference type="ChEBI" id="CHEBI:29105"/>
    </ligand>
</feature>
<dbReference type="PIRSF" id="PIRSF004761">
    <property type="entry name" value="Hydrgn_mat_HypA"/>
    <property type="match status" value="1"/>
</dbReference>
<feature type="binding site" evidence="4">
    <location>
        <position position="89"/>
    </location>
    <ligand>
        <name>Zn(2+)</name>
        <dbReference type="ChEBI" id="CHEBI:29105"/>
    </ligand>
</feature>
<protein>
    <recommendedName>
        <fullName evidence="4">Hydrogenase maturation factor HypA</fullName>
    </recommendedName>
</protein>
<dbReference type="Proteomes" id="UP000464624">
    <property type="component" value="Chromosome"/>
</dbReference>
<dbReference type="AlphaFoldDB" id="A0AAD1GZL4"/>
<evidence type="ECO:0000256" key="1">
    <source>
        <dbReference type="ARBA" id="ARBA00022596"/>
    </source>
</evidence>
<accession>A0AAD1GZL4</accession>
<evidence type="ECO:0000256" key="2">
    <source>
        <dbReference type="ARBA" id="ARBA00022723"/>
    </source>
</evidence>
<feature type="binding site" evidence="4">
    <location>
        <position position="2"/>
    </location>
    <ligand>
        <name>Ni(2+)</name>
        <dbReference type="ChEBI" id="CHEBI:49786"/>
    </ligand>
</feature>